<evidence type="ECO:0000313" key="1">
    <source>
        <dbReference type="EMBL" id="GAI25930.1"/>
    </source>
</evidence>
<organism evidence="1">
    <name type="scientific">marine sediment metagenome</name>
    <dbReference type="NCBI Taxonomy" id="412755"/>
    <lineage>
        <taxon>unclassified sequences</taxon>
        <taxon>metagenomes</taxon>
        <taxon>ecological metagenomes</taxon>
    </lineage>
</organism>
<protein>
    <submittedName>
        <fullName evidence="1">Uncharacterized protein</fullName>
    </submittedName>
</protein>
<reference evidence="1" key="1">
    <citation type="journal article" date="2014" name="Front. Microbiol.">
        <title>High frequency of phylogenetically diverse reductive dehalogenase-homologous genes in deep subseafloor sedimentary metagenomes.</title>
        <authorList>
            <person name="Kawai M."/>
            <person name="Futagami T."/>
            <person name="Toyoda A."/>
            <person name="Takaki Y."/>
            <person name="Nishi S."/>
            <person name="Hori S."/>
            <person name="Arai W."/>
            <person name="Tsubouchi T."/>
            <person name="Morono Y."/>
            <person name="Uchiyama I."/>
            <person name="Ito T."/>
            <person name="Fujiyama A."/>
            <person name="Inagaki F."/>
            <person name="Takami H."/>
        </authorList>
    </citation>
    <scope>NUCLEOTIDE SEQUENCE</scope>
    <source>
        <strain evidence="1">Expedition CK06-06</strain>
    </source>
</reference>
<proteinExistence type="predicted"/>
<dbReference type="EMBL" id="BARV01016349">
    <property type="protein sequence ID" value="GAI25930.1"/>
    <property type="molecule type" value="Genomic_DNA"/>
</dbReference>
<dbReference type="AlphaFoldDB" id="X1NGL0"/>
<feature type="non-terminal residue" evidence="1">
    <location>
        <position position="1"/>
    </location>
</feature>
<accession>X1NGL0</accession>
<gene>
    <name evidence="1" type="ORF">S06H3_28072</name>
</gene>
<sequence length="118" mass="12286">ETLKCIEAGAVDGLVWNGSAYVPGTPVGASVASSEPELVAEEGGQVGQIIVTGLGVDAGADTISPGDWVFCKGIVLATILGIGQRDNPGMIKYTCHLILQDGAWLLLCARYYLEEAFC</sequence>
<comment type="caution">
    <text evidence="1">The sequence shown here is derived from an EMBL/GenBank/DDBJ whole genome shotgun (WGS) entry which is preliminary data.</text>
</comment>
<name>X1NGL0_9ZZZZ</name>